<evidence type="ECO:0000256" key="3">
    <source>
        <dbReference type="ARBA" id="ARBA00022946"/>
    </source>
</evidence>
<evidence type="ECO:0008006" key="9">
    <source>
        <dbReference type="Google" id="ProtNLM"/>
    </source>
</evidence>
<comment type="subcellular location">
    <subcellularLocation>
        <location evidence="1">Mitochondrion</location>
    </subcellularLocation>
</comment>
<organism evidence="7 8">
    <name type="scientific">Pleomassaria siparia CBS 279.74</name>
    <dbReference type="NCBI Taxonomy" id="1314801"/>
    <lineage>
        <taxon>Eukaryota</taxon>
        <taxon>Fungi</taxon>
        <taxon>Dikarya</taxon>
        <taxon>Ascomycota</taxon>
        <taxon>Pezizomycotina</taxon>
        <taxon>Dothideomycetes</taxon>
        <taxon>Pleosporomycetidae</taxon>
        <taxon>Pleosporales</taxon>
        <taxon>Pleomassariaceae</taxon>
        <taxon>Pleomassaria</taxon>
    </lineage>
</organism>
<dbReference type="AlphaFoldDB" id="A0A6G1K086"/>
<dbReference type="GO" id="GO:0003735">
    <property type="term" value="F:structural constituent of ribosome"/>
    <property type="evidence" value="ECO:0007669"/>
    <property type="project" value="InterPro"/>
</dbReference>
<comment type="similarity">
    <text evidence="2">Belongs to the mitochondrion-specific ribosomal protein mL41 family.</text>
</comment>
<gene>
    <name evidence="7" type="ORF">K504DRAFT_413069</name>
</gene>
<evidence type="ECO:0000313" key="8">
    <source>
        <dbReference type="Proteomes" id="UP000799428"/>
    </source>
</evidence>
<keyword evidence="6" id="KW-0687">Ribonucleoprotein</keyword>
<evidence type="ECO:0000256" key="2">
    <source>
        <dbReference type="ARBA" id="ARBA00010152"/>
    </source>
</evidence>
<evidence type="ECO:0000256" key="1">
    <source>
        <dbReference type="ARBA" id="ARBA00004173"/>
    </source>
</evidence>
<keyword evidence="3" id="KW-0809">Transit peptide</keyword>
<dbReference type="GO" id="GO:0006412">
    <property type="term" value="P:translation"/>
    <property type="evidence" value="ECO:0007669"/>
    <property type="project" value="TreeGrafter"/>
</dbReference>
<name>A0A6G1K086_9PLEO</name>
<dbReference type="Pfam" id="PF09809">
    <property type="entry name" value="MRP-L27"/>
    <property type="match status" value="1"/>
</dbReference>
<accession>A0A6G1K086</accession>
<dbReference type="OrthoDB" id="408933at2759"/>
<keyword evidence="8" id="KW-1185">Reference proteome</keyword>
<keyword evidence="4" id="KW-0689">Ribosomal protein</keyword>
<dbReference type="GO" id="GO:0005762">
    <property type="term" value="C:mitochondrial large ribosomal subunit"/>
    <property type="evidence" value="ECO:0007669"/>
    <property type="project" value="InterPro"/>
</dbReference>
<evidence type="ECO:0000256" key="6">
    <source>
        <dbReference type="ARBA" id="ARBA00023274"/>
    </source>
</evidence>
<evidence type="ECO:0000256" key="5">
    <source>
        <dbReference type="ARBA" id="ARBA00023128"/>
    </source>
</evidence>
<protein>
    <recommendedName>
        <fullName evidence="9">50S ribosomal protein-like protein YmL27</fullName>
    </recommendedName>
</protein>
<keyword evidence="5" id="KW-0496">Mitochondrion</keyword>
<reference evidence="7" key="1">
    <citation type="journal article" date="2020" name="Stud. Mycol.">
        <title>101 Dothideomycetes genomes: a test case for predicting lifestyles and emergence of pathogens.</title>
        <authorList>
            <person name="Haridas S."/>
            <person name="Albert R."/>
            <person name="Binder M."/>
            <person name="Bloem J."/>
            <person name="Labutti K."/>
            <person name="Salamov A."/>
            <person name="Andreopoulos B."/>
            <person name="Baker S."/>
            <person name="Barry K."/>
            <person name="Bills G."/>
            <person name="Bluhm B."/>
            <person name="Cannon C."/>
            <person name="Castanera R."/>
            <person name="Culley D."/>
            <person name="Daum C."/>
            <person name="Ezra D."/>
            <person name="Gonzalez J."/>
            <person name="Henrissat B."/>
            <person name="Kuo A."/>
            <person name="Liang C."/>
            <person name="Lipzen A."/>
            <person name="Lutzoni F."/>
            <person name="Magnuson J."/>
            <person name="Mondo S."/>
            <person name="Nolan M."/>
            <person name="Ohm R."/>
            <person name="Pangilinan J."/>
            <person name="Park H.-J."/>
            <person name="Ramirez L."/>
            <person name="Alfaro M."/>
            <person name="Sun H."/>
            <person name="Tritt A."/>
            <person name="Yoshinaga Y."/>
            <person name="Zwiers L.-H."/>
            <person name="Turgeon B."/>
            <person name="Goodwin S."/>
            <person name="Spatafora J."/>
            <person name="Crous P."/>
            <person name="Grigoriev I."/>
        </authorList>
    </citation>
    <scope>NUCLEOTIDE SEQUENCE</scope>
    <source>
        <strain evidence="7">CBS 279.74</strain>
    </source>
</reference>
<dbReference type="PANTHER" id="PTHR21338:SF0">
    <property type="entry name" value="LARGE RIBOSOMAL SUBUNIT PROTEIN ML41"/>
    <property type="match status" value="1"/>
</dbReference>
<dbReference type="PANTHER" id="PTHR21338">
    <property type="entry name" value="MITOCHONDRIAL RIBOSOMAL PROTEIN L41"/>
    <property type="match status" value="1"/>
</dbReference>
<proteinExistence type="inferred from homology"/>
<dbReference type="Proteomes" id="UP000799428">
    <property type="component" value="Unassembled WGS sequence"/>
</dbReference>
<evidence type="ECO:0000313" key="7">
    <source>
        <dbReference type="EMBL" id="KAF2706276.1"/>
    </source>
</evidence>
<evidence type="ECO:0000256" key="4">
    <source>
        <dbReference type="ARBA" id="ARBA00022980"/>
    </source>
</evidence>
<dbReference type="InterPro" id="IPR019189">
    <property type="entry name" value="Ribosomal_mL41"/>
</dbReference>
<dbReference type="EMBL" id="MU005776">
    <property type="protein sequence ID" value="KAF2706276.1"/>
    <property type="molecule type" value="Genomic_DNA"/>
</dbReference>
<sequence>MFKSTPVLLKSIRRLPLSTKQAKKDYYKGNKVGRMGKIDQFGRFKVDWDQVRTYVYPKEGLKGDPFLSEKLENELRQERLQDYVQEKFPDYDLQARGYEPTKPQYDLLHPDKKKSVGEDFLTKWRSEKVGIQAK</sequence>